<evidence type="ECO:0000256" key="5">
    <source>
        <dbReference type="ARBA" id="ARBA00022692"/>
    </source>
</evidence>
<evidence type="ECO:0000256" key="1">
    <source>
        <dbReference type="ARBA" id="ARBA00004651"/>
    </source>
</evidence>
<dbReference type="PANTHER" id="PTHR33908">
    <property type="entry name" value="MANNOSYLTRANSFERASE YKCB-RELATED"/>
    <property type="match status" value="1"/>
</dbReference>
<gene>
    <name evidence="10" type="ORF">MNBD_GAMMA15-2625</name>
</gene>
<feature type="transmembrane region" description="Helical" evidence="8">
    <location>
        <begin position="409"/>
        <end position="429"/>
    </location>
</feature>
<evidence type="ECO:0000256" key="4">
    <source>
        <dbReference type="ARBA" id="ARBA00022679"/>
    </source>
</evidence>
<keyword evidence="6 8" id="KW-1133">Transmembrane helix</keyword>
<keyword evidence="7 8" id="KW-0472">Membrane</keyword>
<dbReference type="EMBL" id="UOFN01000070">
    <property type="protein sequence ID" value="VAW76859.1"/>
    <property type="molecule type" value="Genomic_DNA"/>
</dbReference>
<dbReference type="AlphaFoldDB" id="A0A3B0YRB3"/>
<comment type="subcellular location">
    <subcellularLocation>
        <location evidence="1">Cell membrane</location>
        <topology evidence="1">Multi-pass membrane protein</topology>
    </subcellularLocation>
</comment>
<dbReference type="GO" id="GO:0010041">
    <property type="term" value="P:response to iron(III) ion"/>
    <property type="evidence" value="ECO:0007669"/>
    <property type="project" value="TreeGrafter"/>
</dbReference>
<feature type="transmembrane region" description="Helical" evidence="8">
    <location>
        <begin position="205"/>
        <end position="227"/>
    </location>
</feature>
<dbReference type="PANTHER" id="PTHR33908:SF3">
    <property type="entry name" value="UNDECAPRENYL PHOSPHATE-ALPHA-4-AMINO-4-DEOXY-L-ARABINOSE ARABINOSYL TRANSFERASE"/>
    <property type="match status" value="1"/>
</dbReference>
<feature type="transmembrane region" description="Helical" evidence="8">
    <location>
        <begin position="140"/>
        <end position="157"/>
    </location>
</feature>
<keyword evidence="4 10" id="KW-0808">Transferase</keyword>
<dbReference type="GO" id="GO:0016763">
    <property type="term" value="F:pentosyltransferase activity"/>
    <property type="evidence" value="ECO:0007669"/>
    <property type="project" value="TreeGrafter"/>
</dbReference>
<sequence>MNEKSSTSWLELLLATSALAAIQLWLRPLFPVDETRYLSVAWEMWQRGDFLVPWLNGEPYSHKPPLLFWLTHGLWSVFGVSALPPRVLMLVLSLLALWLSALLAHRLWPRQADSIGALTPWLLLGGLFWHNFFTLVQFDMLLVLAALWAWLGLLDAVQRPFRGWLQVGAALGLGILAKGPVIFLPVLPVALLAPWWLSGQSVRWLHWYAGLIGAVALSAAIALAWAIPAGQAGGEAYRQAIFWGQSAGRVVNSFAHRSPWWTYLWLFPGMWLPWLVWPALWRALWQFGRPARWDAGVRFCLAVLVPALLLFSLVSGKQGKYLLPLFPVLAVLFARALVEWHRLWPDQRIRLDFAALLLALTGILLLVLPWWSDGPAWLGQVQLMWGPALLLWAFVLMRLSLPLAATVRVAALTMMFTTAVVYLGVLSLATTPFDMKPPSRQIAHLQELGYPVAWLGKYHGQFNFVGRLQQRIEPLQDEATVQRWLKANRNGYLLVNNKTPLEKLPAGVWGWPYRGGSLILWPAAWLLSEPDRLDSLV</sequence>
<reference evidence="10" key="1">
    <citation type="submission" date="2018-06" db="EMBL/GenBank/DDBJ databases">
        <authorList>
            <person name="Zhirakovskaya E."/>
        </authorList>
    </citation>
    <scope>NUCLEOTIDE SEQUENCE</scope>
</reference>
<evidence type="ECO:0000256" key="6">
    <source>
        <dbReference type="ARBA" id="ARBA00022989"/>
    </source>
</evidence>
<evidence type="ECO:0000256" key="2">
    <source>
        <dbReference type="ARBA" id="ARBA00022475"/>
    </source>
</evidence>
<proteinExistence type="predicted"/>
<keyword evidence="3" id="KW-0328">Glycosyltransferase</keyword>
<dbReference type="InterPro" id="IPR050297">
    <property type="entry name" value="LipidA_mod_glycosyltrf_83"/>
</dbReference>
<dbReference type="InterPro" id="IPR038731">
    <property type="entry name" value="RgtA/B/C-like"/>
</dbReference>
<feature type="transmembrane region" description="Helical" evidence="8">
    <location>
        <begin position="169"/>
        <end position="193"/>
    </location>
</feature>
<feature type="transmembrane region" description="Helical" evidence="8">
    <location>
        <begin position="321"/>
        <end position="338"/>
    </location>
</feature>
<evidence type="ECO:0000259" key="9">
    <source>
        <dbReference type="Pfam" id="PF13231"/>
    </source>
</evidence>
<dbReference type="GO" id="GO:0005886">
    <property type="term" value="C:plasma membrane"/>
    <property type="evidence" value="ECO:0007669"/>
    <property type="project" value="UniProtKB-SubCell"/>
</dbReference>
<feature type="transmembrane region" description="Helical" evidence="8">
    <location>
        <begin position="377"/>
        <end position="397"/>
    </location>
</feature>
<organism evidence="10">
    <name type="scientific">hydrothermal vent metagenome</name>
    <dbReference type="NCBI Taxonomy" id="652676"/>
    <lineage>
        <taxon>unclassified sequences</taxon>
        <taxon>metagenomes</taxon>
        <taxon>ecological metagenomes</taxon>
    </lineage>
</organism>
<evidence type="ECO:0000256" key="3">
    <source>
        <dbReference type="ARBA" id="ARBA00022676"/>
    </source>
</evidence>
<evidence type="ECO:0000313" key="10">
    <source>
        <dbReference type="EMBL" id="VAW76859.1"/>
    </source>
</evidence>
<name>A0A3B0YRB3_9ZZZZ</name>
<protein>
    <submittedName>
        <fullName evidence="10">Polymyxin resistance protein ArnT, undecaprenyl phosphate-alpha-L-Ara4N transferase Melittin resistance protein PqaB</fullName>
    </submittedName>
</protein>
<accession>A0A3B0YRB3</accession>
<keyword evidence="2" id="KW-1003">Cell membrane</keyword>
<evidence type="ECO:0000256" key="8">
    <source>
        <dbReference type="SAM" id="Phobius"/>
    </source>
</evidence>
<feature type="transmembrane region" description="Helical" evidence="8">
    <location>
        <begin position="66"/>
        <end position="83"/>
    </location>
</feature>
<feature type="transmembrane region" description="Helical" evidence="8">
    <location>
        <begin position="263"/>
        <end position="284"/>
    </location>
</feature>
<dbReference type="GO" id="GO:0009103">
    <property type="term" value="P:lipopolysaccharide biosynthetic process"/>
    <property type="evidence" value="ECO:0007669"/>
    <property type="project" value="TreeGrafter"/>
</dbReference>
<dbReference type="Pfam" id="PF13231">
    <property type="entry name" value="PMT_2"/>
    <property type="match status" value="1"/>
</dbReference>
<feature type="transmembrane region" description="Helical" evidence="8">
    <location>
        <begin position="350"/>
        <end position="371"/>
    </location>
</feature>
<feature type="transmembrane region" description="Helical" evidence="8">
    <location>
        <begin position="296"/>
        <end position="315"/>
    </location>
</feature>
<keyword evidence="5 8" id="KW-0812">Transmembrane</keyword>
<feature type="transmembrane region" description="Helical" evidence="8">
    <location>
        <begin position="90"/>
        <end position="108"/>
    </location>
</feature>
<feature type="domain" description="Glycosyltransferase RgtA/B/C/D-like" evidence="9">
    <location>
        <begin position="62"/>
        <end position="218"/>
    </location>
</feature>
<evidence type="ECO:0000256" key="7">
    <source>
        <dbReference type="ARBA" id="ARBA00023136"/>
    </source>
</evidence>